<dbReference type="Pfam" id="PF03989">
    <property type="entry name" value="DNA_gyraseA_C"/>
    <property type="match status" value="3"/>
</dbReference>
<organism evidence="1 2">
    <name type="scientific">Candidatus Nealsonbacteria bacterium CG03_land_8_20_14_0_80_36_12</name>
    <dbReference type="NCBI Taxonomy" id="1974701"/>
    <lineage>
        <taxon>Bacteria</taxon>
        <taxon>Candidatus Nealsoniibacteriota</taxon>
    </lineage>
</organism>
<comment type="caution">
    <text evidence="1">The sequence shown here is derived from an EMBL/GenBank/DDBJ whole genome shotgun (WGS) entry which is preliminary data.</text>
</comment>
<dbReference type="SUPFAM" id="SSF101904">
    <property type="entry name" value="GyrA/ParC C-terminal domain-like"/>
    <property type="match status" value="1"/>
</dbReference>
<dbReference type="GO" id="GO:0006265">
    <property type="term" value="P:DNA topological change"/>
    <property type="evidence" value="ECO:0007669"/>
    <property type="project" value="InterPro"/>
</dbReference>
<dbReference type="AlphaFoldDB" id="A0A2M7BY76"/>
<proteinExistence type="predicted"/>
<dbReference type="EMBL" id="PEUV01000032">
    <property type="protein sequence ID" value="PIV12633.1"/>
    <property type="molecule type" value="Genomic_DNA"/>
</dbReference>
<name>A0A2M7BY76_9BACT</name>
<dbReference type="InterPro" id="IPR050220">
    <property type="entry name" value="Type_II_DNA_Topoisomerases"/>
</dbReference>
<gene>
    <name evidence="1" type="ORF">COS47_01565</name>
</gene>
<dbReference type="InterPro" id="IPR035516">
    <property type="entry name" value="Gyrase/topoIV_suA_C"/>
</dbReference>
<dbReference type="InterPro" id="IPR006691">
    <property type="entry name" value="GyrA/parC_rep"/>
</dbReference>
<dbReference type="Proteomes" id="UP000230324">
    <property type="component" value="Unassembled WGS sequence"/>
</dbReference>
<dbReference type="GO" id="GO:0003918">
    <property type="term" value="F:DNA topoisomerase type II (double strand cut, ATP-hydrolyzing) activity"/>
    <property type="evidence" value="ECO:0007669"/>
    <property type="project" value="TreeGrafter"/>
</dbReference>
<reference evidence="2" key="1">
    <citation type="submission" date="2017-09" db="EMBL/GenBank/DDBJ databases">
        <title>Depth-based differentiation of microbial function through sediment-hosted aquifers and enrichment of novel symbionts in the deep terrestrial subsurface.</title>
        <authorList>
            <person name="Probst A.J."/>
            <person name="Ladd B."/>
            <person name="Jarett J.K."/>
            <person name="Geller-Mcgrath D.E."/>
            <person name="Sieber C.M.K."/>
            <person name="Emerson J.B."/>
            <person name="Anantharaman K."/>
            <person name="Thomas B.C."/>
            <person name="Malmstrom R."/>
            <person name="Stieglmeier M."/>
            <person name="Klingl A."/>
            <person name="Woyke T."/>
            <person name="Ryan C.M."/>
            <person name="Banfield J.F."/>
        </authorList>
    </citation>
    <scope>NUCLEOTIDE SEQUENCE [LARGE SCALE GENOMIC DNA]</scope>
</reference>
<dbReference type="Gene3D" id="2.120.10.90">
    <property type="entry name" value="DNA gyrase/topoisomerase IV, subunit A, C-terminal"/>
    <property type="match status" value="1"/>
</dbReference>
<accession>A0A2M7BY76</accession>
<sequence>LRQVKKTTGQDEIVLVTKRGQSIRFKEKEIREMGRQAAGNRGIRLKKGDELVGMEIIKNLALASQKLEKKYLLIVTKNGYGKRTDLKEYRLQGRGGSGIKTAKVIEKTGDIISSKILEGPEEDLIVISQKGQVIRIKLSQIPKLGRATQGVRIMRLEEGDRVASVTYI</sequence>
<dbReference type="GO" id="GO:0009330">
    <property type="term" value="C:DNA topoisomerase type II (double strand cut, ATP-hydrolyzing) complex"/>
    <property type="evidence" value="ECO:0007669"/>
    <property type="project" value="TreeGrafter"/>
</dbReference>
<dbReference type="GO" id="GO:0005737">
    <property type="term" value="C:cytoplasm"/>
    <property type="evidence" value="ECO:0007669"/>
    <property type="project" value="TreeGrafter"/>
</dbReference>
<dbReference type="GO" id="GO:0005524">
    <property type="term" value="F:ATP binding"/>
    <property type="evidence" value="ECO:0007669"/>
    <property type="project" value="InterPro"/>
</dbReference>
<evidence type="ECO:0000313" key="1">
    <source>
        <dbReference type="EMBL" id="PIV12633.1"/>
    </source>
</evidence>
<protein>
    <submittedName>
        <fullName evidence="1">DNA gyrase subunit A</fullName>
    </submittedName>
</protein>
<evidence type="ECO:0000313" key="2">
    <source>
        <dbReference type="Proteomes" id="UP000230324"/>
    </source>
</evidence>
<dbReference type="PANTHER" id="PTHR43493">
    <property type="entry name" value="DNA GYRASE/TOPOISOMERASE SUBUNIT A"/>
    <property type="match status" value="1"/>
</dbReference>
<dbReference type="GO" id="GO:0003677">
    <property type="term" value="F:DNA binding"/>
    <property type="evidence" value="ECO:0007669"/>
    <property type="project" value="InterPro"/>
</dbReference>
<dbReference type="PANTHER" id="PTHR43493:SF5">
    <property type="entry name" value="DNA GYRASE SUBUNIT A, CHLOROPLASTIC_MITOCHONDRIAL"/>
    <property type="match status" value="1"/>
</dbReference>
<feature type="non-terminal residue" evidence="1">
    <location>
        <position position="1"/>
    </location>
</feature>